<name>A0A1I2AVN4_9BACT</name>
<evidence type="ECO:0000256" key="5">
    <source>
        <dbReference type="ARBA" id="ARBA00023136"/>
    </source>
</evidence>
<protein>
    <submittedName>
        <fullName evidence="7">Lipopolysaccharide export system permease protein</fullName>
    </submittedName>
</protein>
<comment type="subcellular location">
    <subcellularLocation>
        <location evidence="1">Cell membrane</location>
        <topology evidence="1">Multi-pass membrane protein</topology>
    </subcellularLocation>
</comment>
<dbReference type="PANTHER" id="PTHR33529:SF8">
    <property type="entry name" value="PERMEASE, YJGP_YJGQ FAMILY"/>
    <property type="match status" value="1"/>
</dbReference>
<evidence type="ECO:0000256" key="6">
    <source>
        <dbReference type="SAM" id="Phobius"/>
    </source>
</evidence>
<evidence type="ECO:0000313" key="8">
    <source>
        <dbReference type="Proteomes" id="UP000199513"/>
    </source>
</evidence>
<dbReference type="Pfam" id="PF03739">
    <property type="entry name" value="LptF_LptG"/>
    <property type="match status" value="1"/>
</dbReference>
<keyword evidence="4 6" id="KW-1133">Transmembrane helix</keyword>
<sequence length="359" mass="40891">MIKLIDKYILKKFFSTFFFVTLIILAVINVIDFGEKTDDFISKKIPFDLILIDYYLNFTLHINNMLSPILVFIAVVFITSRMAARTEIVAILASGVSFMRLLVPYVVGAVILAIATFFLNAWIIPKANKIRVAFEGKYIRGQYYFDQRDIHMKVAPETFIYMQSYNNISKVGYLFTIEKLRGNRLEAKLVADRITYDTTKNTWKVDYYKLHTFDGEQEKIESGNALDTALNLSPNDFESTHELQTALTLPELKEYINKQLSRGNTNVGIFAVEMYEKYTYPFAIIILTIMGVIVSARKSRQGTGWQIALGFFLAFVFITLVRMCKSMGQAGSLEPLTAALIPPLLFAGIAVLLYKTVPR</sequence>
<dbReference type="InterPro" id="IPR005495">
    <property type="entry name" value="LptG/LptF_permease"/>
</dbReference>
<keyword evidence="8" id="KW-1185">Reference proteome</keyword>
<accession>A0A1I2AVN4</accession>
<feature type="transmembrane region" description="Helical" evidence="6">
    <location>
        <begin position="335"/>
        <end position="354"/>
    </location>
</feature>
<feature type="transmembrane region" description="Helical" evidence="6">
    <location>
        <begin position="303"/>
        <end position="323"/>
    </location>
</feature>
<feature type="transmembrane region" description="Helical" evidence="6">
    <location>
        <begin position="278"/>
        <end position="296"/>
    </location>
</feature>
<keyword evidence="5 6" id="KW-0472">Membrane</keyword>
<dbReference type="STRING" id="1003.SAMN04488541_100219"/>
<proteinExistence type="predicted"/>
<dbReference type="GO" id="GO:0043190">
    <property type="term" value="C:ATP-binding cassette (ABC) transporter complex"/>
    <property type="evidence" value="ECO:0007669"/>
    <property type="project" value="TreeGrafter"/>
</dbReference>
<organism evidence="7 8">
    <name type="scientific">Thermoflexibacter ruber</name>
    <dbReference type="NCBI Taxonomy" id="1003"/>
    <lineage>
        <taxon>Bacteria</taxon>
        <taxon>Pseudomonadati</taxon>
        <taxon>Bacteroidota</taxon>
        <taxon>Cytophagia</taxon>
        <taxon>Cytophagales</taxon>
        <taxon>Thermoflexibacteraceae</taxon>
        <taxon>Thermoflexibacter</taxon>
    </lineage>
</organism>
<dbReference type="Proteomes" id="UP000199513">
    <property type="component" value="Unassembled WGS sequence"/>
</dbReference>
<gene>
    <name evidence="7" type="ORF">SAMN04488541_100219</name>
</gene>
<dbReference type="GO" id="GO:0015920">
    <property type="term" value="P:lipopolysaccharide transport"/>
    <property type="evidence" value="ECO:0007669"/>
    <property type="project" value="TreeGrafter"/>
</dbReference>
<keyword evidence="3 6" id="KW-0812">Transmembrane</keyword>
<feature type="transmembrane region" description="Helical" evidence="6">
    <location>
        <begin position="101"/>
        <end position="124"/>
    </location>
</feature>
<evidence type="ECO:0000256" key="3">
    <source>
        <dbReference type="ARBA" id="ARBA00022692"/>
    </source>
</evidence>
<dbReference type="PANTHER" id="PTHR33529">
    <property type="entry name" value="SLR0882 PROTEIN-RELATED"/>
    <property type="match status" value="1"/>
</dbReference>
<dbReference type="RefSeq" id="WP_317039420.1">
    <property type="nucleotide sequence ID" value="NZ_FONY01000002.1"/>
</dbReference>
<feature type="transmembrane region" description="Helical" evidence="6">
    <location>
        <begin position="54"/>
        <end position="80"/>
    </location>
</feature>
<feature type="transmembrane region" description="Helical" evidence="6">
    <location>
        <begin position="12"/>
        <end position="34"/>
    </location>
</feature>
<dbReference type="AlphaFoldDB" id="A0A1I2AVN4"/>
<evidence type="ECO:0000256" key="2">
    <source>
        <dbReference type="ARBA" id="ARBA00022475"/>
    </source>
</evidence>
<evidence type="ECO:0000313" key="7">
    <source>
        <dbReference type="EMBL" id="SFE47797.1"/>
    </source>
</evidence>
<evidence type="ECO:0000256" key="4">
    <source>
        <dbReference type="ARBA" id="ARBA00022989"/>
    </source>
</evidence>
<evidence type="ECO:0000256" key="1">
    <source>
        <dbReference type="ARBA" id="ARBA00004651"/>
    </source>
</evidence>
<dbReference type="EMBL" id="FONY01000002">
    <property type="protein sequence ID" value="SFE47797.1"/>
    <property type="molecule type" value="Genomic_DNA"/>
</dbReference>
<reference evidence="7 8" key="1">
    <citation type="submission" date="2016-10" db="EMBL/GenBank/DDBJ databases">
        <authorList>
            <person name="de Groot N.N."/>
        </authorList>
    </citation>
    <scope>NUCLEOTIDE SEQUENCE [LARGE SCALE GENOMIC DNA]</scope>
    <source>
        <strain>GEY</strain>
        <strain evidence="8">DSM 9560</strain>
    </source>
</reference>
<keyword evidence="2" id="KW-1003">Cell membrane</keyword>